<sequence>MPRLGSNARGDLFVRTNVIIPKRLSDEQRDMVKRLADSLGNKVSETRPVRKSLFTKFKDAMD</sequence>
<proteinExistence type="predicted"/>
<gene>
    <name evidence="1" type="ORF">SDC9_165112</name>
</gene>
<protein>
    <recommendedName>
        <fullName evidence="2">Chaperone protein DnaJ</fullName>
    </recommendedName>
</protein>
<name>A0A645FTG0_9ZZZZ</name>
<dbReference type="AlphaFoldDB" id="A0A645FTG0"/>
<evidence type="ECO:0008006" key="2">
    <source>
        <dbReference type="Google" id="ProtNLM"/>
    </source>
</evidence>
<dbReference type="EMBL" id="VSSQ01064952">
    <property type="protein sequence ID" value="MPN17757.1"/>
    <property type="molecule type" value="Genomic_DNA"/>
</dbReference>
<accession>A0A645FTG0</accession>
<dbReference type="Gene3D" id="2.60.260.20">
    <property type="entry name" value="Urease metallochaperone UreE, N-terminal domain"/>
    <property type="match status" value="1"/>
</dbReference>
<evidence type="ECO:0000313" key="1">
    <source>
        <dbReference type="EMBL" id="MPN17757.1"/>
    </source>
</evidence>
<comment type="caution">
    <text evidence="1">The sequence shown here is derived from an EMBL/GenBank/DDBJ whole genome shotgun (WGS) entry which is preliminary data.</text>
</comment>
<organism evidence="1">
    <name type="scientific">bioreactor metagenome</name>
    <dbReference type="NCBI Taxonomy" id="1076179"/>
    <lineage>
        <taxon>unclassified sequences</taxon>
        <taxon>metagenomes</taxon>
        <taxon>ecological metagenomes</taxon>
    </lineage>
</organism>
<reference evidence="1" key="1">
    <citation type="submission" date="2019-08" db="EMBL/GenBank/DDBJ databases">
        <authorList>
            <person name="Kucharzyk K."/>
            <person name="Murdoch R.W."/>
            <person name="Higgins S."/>
            <person name="Loffler F."/>
        </authorList>
    </citation>
    <scope>NUCLEOTIDE SEQUENCE</scope>
</reference>